<keyword evidence="3" id="KW-1185">Reference proteome</keyword>
<dbReference type="Proteomes" id="UP000239649">
    <property type="component" value="Unassembled WGS sequence"/>
</dbReference>
<evidence type="ECO:0000313" key="3">
    <source>
        <dbReference type="Proteomes" id="UP000239649"/>
    </source>
</evidence>
<reference evidence="2 3" key="1">
    <citation type="journal article" date="2018" name="Plant J.">
        <title>Genome sequences of Chlorella sorokiniana UTEX 1602 and Micractinium conductrix SAG 241.80: implications to maltose excretion by a green alga.</title>
        <authorList>
            <person name="Arriola M.B."/>
            <person name="Velmurugan N."/>
            <person name="Zhang Y."/>
            <person name="Plunkett M.H."/>
            <person name="Hondzo H."/>
            <person name="Barney B.M."/>
        </authorList>
    </citation>
    <scope>NUCLEOTIDE SEQUENCE [LARGE SCALE GENOMIC DNA]</scope>
    <source>
        <strain evidence="2 3">SAG 241.80</strain>
    </source>
</reference>
<evidence type="ECO:0000313" key="2">
    <source>
        <dbReference type="EMBL" id="PSC72727.1"/>
    </source>
</evidence>
<gene>
    <name evidence="2" type="ORF">C2E20_4016</name>
</gene>
<dbReference type="AlphaFoldDB" id="A0A2P6VF77"/>
<proteinExistence type="predicted"/>
<keyword evidence="1" id="KW-0472">Membrane</keyword>
<evidence type="ECO:0000256" key="1">
    <source>
        <dbReference type="SAM" id="Phobius"/>
    </source>
</evidence>
<feature type="transmembrane region" description="Helical" evidence="1">
    <location>
        <begin position="22"/>
        <end position="42"/>
    </location>
</feature>
<comment type="caution">
    <text evidence="2">The sequence shown here is derived from an EMBL/GenBank/DDBJ whole genome shotgun (WGS) entry which is preliminary data.</text>
</comment>
<sequence length="311" mass="33033">MQAIAMLRWTQAGDRARRPEGAAQMLSTIGVLLFLVVPPAFAPRFYRRHCNLFLGGVRLAFFALPIIRDPADVQAVFEAQPSTRLLGVVPDLFSVTLGARGLALLMAPILCPLSLAPHLALAAFAVERCRTTVHMCASPMLRHATWRHRFAALHRLVGKLPLLAPSPMAPSTPDLECRVALSFYQLLLGLVLPSLLVANLQAPMAAAAAEARAAAAAEAVAAQRAGGRGGGRRARKLTARGCLGLVRWAAAEVESMLQHGGELLLNRGGSPLLTALAWWSLLSLVWVTALLLEQPGLLVATGGPLADARAA</sequence>
<protein>
    <submittedName>
        <fullName evidence="2">Uncharacterized protein</fullName>
    </submittedName>
</protein>
<accession>A0A2P6VF77</accession>
<keyword evidence="1" id="KW-1133">Transmembrane helix</keyword>
<dbReference type="EMBL" id="LHPF02000009">
    <property type="protein sequence ID" value="PSC72727.1"/>
    <property type="molecule type" value="Genomic_DNA"/>
</dbReference>
<organism evidence="2 3">
    <name type="scientific">Micractinium conductrix</name>
    <dbReference type="NCBI Taxonomy" id="554055"/>
    <lineage>
        <taxon>Eukaryota</taxon>
        <taxon>Viridiplantae</taxon>
        <taxon>Chlorophyta</taxon>
        <taxon>core chlorophytes</taxon>
        <taxon>Trebouxiophyceae</taxon>
        <taxon>Chlorellales</taxon>
        <taxon>Chlorellaceae</taxon>
        <taxon>Chlorella clade</taxon>
        <taxon>Micractinium</taxon>
    </lineage>
</organism>
<dbReference type="OrthoDB" id="10651934at2759"/>
<name>A0A2P6VF77_9CHLO</name>
<keyword evidence="1" id="KW-0812">Transmembrane</keyword>